<gene>
    <name evidence="1" type="ORF">P256_00704</name>
</gene>
<comment type="caution">
    <text evidence="1">The sequence shown here is derived from an EMBL/GenBank/DDBJ whole genome shotgun (WGS) entry which is preliminary data.</text>
</comment>
<dbReference type="PATRIC" id="fig|1392540.3.peg.685"/>
<dbReference type="STRING" id="1392540.P256_00704"/>
<sequence>MSSVTSTGVGLIDILEAVSQLSKTDVLVGVPDSGAERTDSELTNAQIGYLLENGSPATNLPPRPHLVRGVEEVQGFISQQLTKAIDAALDGNQKKMYFYLNTAGMKAMSSVKNIINEGDFIPLAPATIRNRLSRGRTSTKPLVDTGQYRNSQTYIVMDGDKEVNRAQS</sequence>
<evidence type="ECO:0000313" key="1">
    <source>
        <dbReference type="EMBL" id="ESK40257.1"/>
    </source>
</evidence>
<dbReference type="EMBL" id="AYER01000003">
    <property type="protein sequence ID" value="ESK40257.1"/>
    <property type="molecule type" value="Genomic_DNA"/>
</dbReference>
<dbReference type="RefSeq" id="WP_023272298.1">
    <property type="nucleotide sequence ID" value="NZ_KI530712.1"/>
</dbReference>
<reference evidence="1 2" key="1">
    <citation type="submission" date="2013-10" db="EMBL/GenBank/DDBJ databases">
        <title>The Genome Sequence of Acinetobacter nectaris CIP 110549.</title>
        <authorList>
            <consortium name="The Broad Institute Genomics Platform"/>
            <consortium name="The Broad Institute Genome Sequencing Center for Infectious Disease"/>
            <person name="Cerqueira G."/>
            <person name="Feldgarden M."/>
            <person name="Courvalin P."/>
            <person name="Grillot-Courvalin C."/>
            <person name="Clermont D."/>
            <person name="Rocha E."/>
            <person name="Yoon E.-J."/>
            <person name="Nemec A."/>
            <person name="Young S.K."/>
            <person name="Zeng Q."/>
            <person name="Gargeya S."/>
            <person name="Fitzgerald M."/>
            <person name="Abouelleil A."/>
            <person name="Alvarado L."/>
            <person name="Berlin A.M."/>
            <person name="Chapman S.B."/>
            <person name="Gainer-Dewar J."/>
            <person name="Goldberg J."/>
            <person name="Gnerre S."/>
            <person name="Griggs A."/>
            <person name="Gujja S."/>
            <person name="Hansen M."/>
            <person name="Howarth C."/>
            <person name="Imamovic A."/>
            <person name="Ireland A."/>
            <person name="Larimer J."/>
            <person name="McCowan C."/>
            <person name="Murphy C."/>
            <person name="Pearson M."/>
            <person name="Poon T.W."/>
            <person name="Priest M."/>
            <person name="Roberts A."/>
            <person name="Saif S."/>
            <person name="Shea T."/>
            <person name="Sykes S."/>
            <person name="Wortman J."/>
            <person name="Nusbaum C."/>
            <person name="Birren B."/>
        </authorList>
    </citation>
    <scope>NUCLEOTIDE SEQUENCE [LARGE SCALE GENOMIC DNA]</scope>
    <source>
        <strain evidence="1 2">CIP 110549</strain>
    </source>
</reference>
<organism evidence="1 2">
    <name type="scientific">Acinetobacter nectaris CIP 110549</name>
    <dbReference type="NCBI Taxonomy" id="1392540"/>
    <lineage>
        <taxon>Bacteria</taxon>
        <taxon>Pseudomonadati</taxon>
        <taxon>Pseudomonadota</taxon>
        <taxon>Gammaproteobacteria</taxon>
        <taxon>Moraxellales</taxon>
        <taxon>Moraxellaceae</taxon>
        <taxon>Acinetobacter</taxon>
    </lineage>
</organism>
<protein>
    <submittedName>
        <fullName evidence="1">Uncharacterized protein</fullName>
    </submittedName>
</protein>
<evidence type="ECO:0000313" key="2">
    <source>
        <dbReference type="Proteomes" id="UP000023785"/>
    </source>
</evidence>
<keyword evidence="2" id="KW-1185">Reference proteome</keyword>
<dbReference type="eggNOG" id="ENOG5032U0D">
    <property type="taxonomic scope" value="Bacteria"/>
</dbReference>
<dbReference type="Proteomes" id="UP000023785">
    <property type="component" value="Unassembled WGS sequence"/>
</dbReference>
<name>V2TRQ4_9GAMM</name>
<accession>V2TRQ4</accession>
<dbReference type="HOGENOM" id="CLU_096367_2_0_6"/>
<proteinExistence type="predicted"/>
<dbReference type="AlphaFoldDB" id="V2TRQ4"/>